<gene>
    <name evidence="1" type="ORF">L6452_11860</name>
</gene>
<protein>
    <submittedName>
        <fullName evidence="1">Uncharacterized protein</fullName>
    </submittedName>
</protein>
<dbReference type="Proteomes" id="UP001055879">
    <property type="component" value="Linkage Group LG03"/>
</dbReference>
<reference evidence="2" key="1">
    <citation type="journal article" date="2022" name="Mol. Ecol. Resour.">
        <title>The genomes of chicory, endive, great burdock and yacon provide insights into Asteraceae palaeo-polyploidization history and plant inulin production.</title>
        <authorList>
            <person name="Fan W."/>
            <person name="Wang S."/>
            <person name="Wang H."/>
            <person name="Wang A."/>
            <person name="Jiang F."/>
            <person name="Liu H."/>
            <person name="Zhao H."/>
            <person name="Xu D."/>
            <person name="Zhang Y."/>
        </authorList>
    </citation>
    <scope>NUCLEOTIDE SEQUENCE [LARGE SCALE GENOMIC DNA]</scope>
    <source>
        <strain evidence="2">cv. Niubang</strain>
    </source>
</reference>
<comment type="caution">
    <text evidence="1">The sequence shown here is derived from an EMBL/GenBank/DDBJ whole genome shotgun (WGS) entry which is preliminary data.</text>
</comment>
<proteinExistence type="predicted"/>
<dbReference type="EMBL" id="CM042049">
    <property type="protein sequence ID" value="KAI3748630.1"/>
    <property type="molecule type" value="Genomic_DNA"/>
</dbReference>
<evidence type="ECO:0000313" key="1">
    <source>
        <dbReference type="EMBL" id="KAI3748630.1"/>
    </source>
</evidence>
<sequence>MEVLHNLLLFGSMIFYALSTCTAQDTLASDRAIRDVNRDTLVSADQTYELGFFSPGASRNRYLGIWYKNISPQTVVWVANRETPVTDSSGVFRVNTNGSLQVIAGRNNTVVWSSTTARVTPINPVAQLQNSGNLVVRQGSGFIWQSFDYPGDTFLPGMKFGKDLATGLDRRWTSWKSLDDPSPGEYTSFMDTNGFPQLFEQQGSGPHSRFGPWNGVTFNGMPRVGSNSIFTHEFVFDENEVYYGYTLVNSSVVSRVYLGPDGNSIRLNWIDRTREWFLYWNANIDMCSRFGLCGPNGKCNLDNSPVCTCMEGFEPRNPDEWGASDWSSGCQLRTPLDCSNGDGFRVFKNVKLPDTRHSWYNQSMTLGKCRTMCERNCSCTAYTNIDITSGNGCLLWFGDLMDVRTADESQDLYVRMAISDLTIPESTFKSGSDNNRQTIVVAVSISSGLVMVGLILGIIYCWSKKTRSHIKPPDEPIQVVDKEYSMESQEDDSELSSFSLLKIAESTNDFANDKKLGEGGFGSVYKGVLEDGREIAVKRLSKTSRQGLNEFKNEVKFIAKLQHRNLVKLLGYCIQGDENMLIYEYMPNKSLDSFVFDKKRSSILDWSDRFRIIHGIARGLLYLHQDSRFKIVHRDLKASNILLDADMTPKISDFGLARMFKEHQNEANTRRVVGTLGYISPEYAVDGIFSEKSDVFSFGVLVLEIVSGKKNRGFSHENDSDNLLAHAWRLHEEGMALELLSAHMRDSSVNSEVLRSIHIGLLCVQHHPKDRPTMSSVVLMFDKEGNLPQPKQPAFFAEGSLPELNLISVNGVTMSSIEPR</sequence>
<name>A0ACB9DQD7_ARCLA</name>
<keyword evidence="2" id="KW-1185">Reference proteome</keyword>
<organism evidence="1 2">
    <name type="scientific">Arctium lappa</name>
    <name type="common">Greater burdock</name>
    <name type="synonym">Lappa major</name>
    <dbReference type="NCBI Taxonomy" id="4217"/>
    <lineage>
        <taxon>Eukaryota</taxon>
        <taxon>Viridiplantae</taxon>
        <taxon>Streptophyta</taxon>
        <taxon>Embryophyta</taxon>
        <taxon>Tracheophyta</taxon>
        <taxon>Spermatophyta</taxon>
        <taxon>Magnoliopsida</taxon>
        <taxon>eudicotyledons</taxon>
        <taxon>Gunneridae</taxon>
        <taxon>Pentapetalae</taxon>
        <taxon>asterids</taxon>
        <taxon>campanulids</taxon>
        <taxon>Asterales</taxon>
        <taxon>Asteraceae</taxon>
        <taxon>Carduoideae</taxon>
        <taxon>Cardueae</taxon>
        <taxon>Arctiinae</taxon>
        <taxon>Arctium</taxon>
    </lineage>
</organism>
<reference evidence="1 2" key="2">
    <citation type="journal article" date="2022" name="Mol. Ecol. Resour.">
        <title>The genomes of chicory, endive, great burdock and yacon provide insights into Asteraceae paleo-polyploidization history and plant inulin production.</title>
        <authorList>
            <person name="Fan W."/>
            <person name="Wang S."/>
            <person name="Wang H."/>
            <person name="Wang A."/>
            <person name="Jiang F."/>
            <person name="Liu H."/>
            <person name="Zhao H."/>
            <person name="Xu D."/>
            <person name="Zhang Y."/>
        </authorList>
    </citation>
    <scope>NUCLEOTIDE SEQUENCE [LARGE SCALE GENOMIC DNA]</scope>
    <source>
        <strain evidence="2">cv. Niubang</strain>
    </source>
</reference>
<evidence type="ECO:0000313" key="2">
    <source>
        <dbReference type="Proteomes" id="UP001055879"/>
    </source>
</evidence>
<accession>A0ACB9DQD7</accession>